<feature type="region of interest" description="Disordered" evidence="15">
    <location>
        <begin position="1163"/>
        <end position="1184"/>
    </location>
</feature>
<keyword evidence="5 14" id="KW-0347">Helicase</keyword>
<dbReference type="SUPFAM" id="SSF52980">
    <property type="entry name" value="Restriction endonuclease-like"/>
    <property type="match status" value="1"/>
</dbReference>
<comment type="catalytic activity">
    <reaction evidence="13">
        <text>ATP + H2O = ADP + phosphate + H(+)</text>
        <dbReference type="Rhea" id="RHEA:13065"/>
        <dbReference type="ChEBI" id="CHEBI:15377"/>
        <dbReference type="ChEBI" id="CHEBI:15378"/>
        <dbReference type="ChEBI" id="CHEBI:30616"/>
        <dbReference type="ChEBI" id="CHEBI:43474"/>
        <dbReference type="ChEBI" id="CHEBI:456216"/>
        <dbReference type="EC" id="5.6.2.4"/>
    </reaction>
</comment>
<keyword evidence="10" id="KW-0413">Isomerase</keyword>
<dbReference type="InterPro" id="IPR011604">
    <property type="entry name" value="PDDEXK-like_dom_sf"/>
</dbReference>
<comment type="catalytic activity">
    <reaction evidence="11">
        <text>Couples ATP hydrolysis with the unwinding of duplex DNA by translocating in the 3'-5' direction.</text>
        <dbReference type="EC" id="5.6.2.4"/>
    </reaction>
</comment>
<keyword evidence="9" id="KW-0234">DNA repair</keyword>
<dbReference type="GO" id="GO:0004527">
    <property type="term" value="F:exonuclease activity"/>
    <property type="evidence" value="ECO:0007669"/>
    <property type="project" value="UniProtKB-KW"/>
</dbReference>
<evidence type="ECO:0000256" key="4">
    <source>
        <dbReference type="ARBA" id="ARBA00022801"/>
    </source>
</evidence>
<evidence type="ECO:0000256" key="11">
    <source>
        <dbReference type="ARBA" id="ARBA00034617"/>
    </source>
</evidence>
<evidence type="ECO:0000256" key="14">
    <source>
        <dbReference type="PROSITE-ProRule" id="PRU00560"/>
    </source>
</evidence>
<feature type="region of interest" description="Disordered" evidence="15">
    <location>
        <begin position="466"/>
        <end position="503"/>
    </location>
</feature>
<evidence type="ECO:0000256" key="13">
    <source>
        <dbReference type="ARBA" id="ARBA00048988"/>
    </source>
</evidence>
<evidence type="ECO:0000256" key="5">
    <source>
        <dbReference type="ARBA" id="ARBA00022806"/>
    </source>
</evidence>
<keyword evidence="1" id="KW-0540">Nuclease</keyword>
<dbReference type="SUPFAM" id="SSF52540">
    <property type="entry name" value="P-loop containing nucleoside triphosphate hydrolases"/>
    <property type="match status" value="1"/>
</dbReference>
<dbReference type="Gene3D" id="3.90.320.10">
    <property type="match status" value="1"/>
</dbReference>
<evidence type="ECO:0000256" key="10">
    <source>
        <dbReference type="ARBA" id="ARBA00023235"/>
    </source>
</evidence>
<dbReference type="GO" id="GO:0016887">
    <property type="term" value="F:ATP hydrolysis activity"/>
    <property type="evidence" value="ECO:0007669"/>
    <property type="project" value="RHEA"/>
</dbReference>
<keyword evidence="6" id="KW-0269">Exonuclease</keyword>
<dbReference type="OrthoDB" id="9810135at2"/>
<keyword evidence="8" id="KW-0238">DNA-binding</keyword>
<keyword evidence="4 14" id="KW-0378">Hydrolase</keyword>
<evidence type="ECO:0000256" key="3">
    <source>
        <dbReference type="ARBA" id="ARBA00022763"/>
    </source>
</evidence>
<dbReference type="InterPro" id="IPR014017">
    <property type="entry name" value="DNA_helicase_UvrD-like_C"/>
</dbReference>
<dbReference type="RefSeq" id="WP_121444688.1">
    <property type="nucleotide sequence ID" value="NZ_RBIJ01000004.1"/>
</dbReference>
<sequence length="1434" mass="159849">MNWTPEQLLAISHPGGPLLVSASAGSGKTAVLVARVMRLVLEERVDIDRLLVVTFTRAAAEEMKARIRRALQERLQEHAGANTREAQRLRRQIFLLGRAPIQTLHAYLADLLRRHGQKIGLSPRFTLLDDAEAQLLQEEVLRSYLREAVDRFFREDAAAARAFLARYGHPVHQLGKLEEVVLSLVRFARVTPDPEKWFEEVLLPYRAARSPEALSPEAEEALRRWQEGALLETRAKIANAVRLLEEAIALAREPGGPQVYLERLLEERDAIATLAEKTQWDPFAQELKELSFERLPPIRKGKGDEIDPGLKEAVTNRRDKVKKAVKKLQTSYFARPLEEVREAVARITPDVERFVEWSRGFLEAYERRKRALGVLDFEDLEQLSLKLLRQDDGLLAKELRATFEGVLVDEAQDLNPVQMALLREIAPPEKLFFVGDVKQSIYGFRLAEPRLFLELYERYTPLSLPGEKSPYSAHPQGPEGRATLEGERTSAGSETPPEGFRVDLPHNFRSIPELLDGVNRLIGALMEREIGGIDYHEGHRLLPAPHATPQNRPGIAVYFADLRDLAADASTAERESPARDPVLREFYALLERHGKRPSDAPTPGSKGTGGAVSDEEGDAPEADDAENDAGAAALVEFLRAEGEARVIARALAEDGVAPEDTAILLRSRTWLPVYVRELERLGVPVRAVTRGSLFDDPDVQTFLNVLRVVDNPARSVPLVGVLSSPVVGLTAEELAAVRIAHPEIPYWEAVFRTAEGDPGIAKDHPEVHEVLAQAYPRLRDFVRALAHWRDLARDLSTAELAERLLRELGFDLWGAALPTGRTLEARLRRLVDWFRRSERRGKRPLGELLEELDTLAERDLFEDGEAAAEDEGQAVRILTIHQSKGLEFPVVVLAGLAQPFYVRDAEEDVILHRDIGVALREIDAERHMSYPTLPWLFASARQKRDRLAEELRLLYVALTRAREKVVLPFVENDLGKRLDRVRKSFPPSSSVRNFVRNAADAGTDSAEERVVLPVTQKLDAHSFAELLFPVLYLEAHTRGLAEEFERLLSGESPTRELFVPPFLLRAVASPRKEERGPLPEAVPGGPDGADETAAHALLARVLPLEASALDVYPWVPHTALPAKLTVTEIRKRLEAFALADDVASIDALWAMAAFEVQNGAETRDAVGGRRAPSPWGKGASSGEIRRADAEAAEEGLRRGTAVHTFLRFVDVTRAADEEALARELDRLVEEGRLTPEDRPLIPLKRIWEFFLHPLGQRLRKAESVHRERPFLWNLPAEVAAALLEVDLPSKTPTPAPSGTSSSAANAEIDRERPAFPTQDLQAFCAWVDAVRGKSQTPDNGGRTAGLDAVVVQGIFDVLFREDGGYVLLDYKTDRILDPRIYKAQLYVYACAVRDLLGELPREGWLYAFGEELAGKGRFGSLTGDGGVDRAVRIF</sequence>
<dbReference type="InterPro" id="IPR000212">
    <property type="entry name" value="DNA_helicase_UvrD/REP"/>
</dbReference>
<feature type="compositionally biased region" description="Acidic residues" evidence="15">
    <location>
        <begin position="613"/>
        <end position="626"/>
    </location>
</feature>
<dbReference type="GO" id="GO:0005524">
    <property type="term" value="F:ATP binding"/>
    <property type="evidence" value="ECO:0007669"/>
    <property type="project" value="UniProtKB-UniRule"/>
</dbReference>
<dbReference type="InterPro" id="IPR038726">
    <property type="entry name" value="PDDEXK_AddAB-type"/>
</dbReference>
<proteinExistence type="predicted"/>
<evidence type="ECO:0000313" key="19">
    <source>
        <dbReference type="Proteomes" id="UP000267019"/>
    </source>
</evidence>
<protein>
    <recommendedName>
        <fullName evidence="12">DNA 3'-5' helicase</fullName>
        <ecNumber evidence="12">5.6.2.4</ecNumber>
    </recommendedName>
</protein>
<dbReference type="GO" id="GO:0003677">
    <property type="term" value="F:DNA binding"/>
    <property type="evidence" value="ECO:0007669"/>
    <property type="project" value="UniProtKB-KW"/>
</dbReference>
<dbReference type="Pfam" id="PF12705">
    <property type="entry name" value="PDDEXK_1"/>
    <property type="match status" value="1"/>
</dbReference>
<dbReference type="Gene3D" id="1.10.486.10">
    <property type="entry name" value="PCRA, domain 4"/>
    <property type="match status" value="1"/>
</dbReference>
<dbReference type="PANTHER" id="PTHR11070:SF48">
    <property type="entry name" value="ATP-DEPENDENT HELICASE_NUCLEASE SUBUNIT A"/>
    <property type="match status" value="1"/>
</dbReference>
<evidence type="ECO:0000259" key="16">
    <source>
        <dbReference type="PROSITE" id="PS51198"/>
    </source>
</evidence>
<dbReference type="Pfam" id="PF00580">
    <property type="entry name" value="UvrD-helicase"/>
    <property type="match status" value="1"/>
</dbReference>
<evidence type="ECO:0000259" key="17">
    <source>
        <dbReference type="PROSITE" id="PS51217"/>
    </source>
</evidence>
<dbReference type="PROSITE" id="PS51198">
    <property type="entry name" value="UVRD_HELICASE_ATP_BIND"/>
    <property type="match status" value="1"/>
</dbReference>
<keyword evidence="19" id="KW-1185">Reference proteome</keyword>
<evidence type="ECO:0000256" key="2">
    <source>
        <dbReference type="ARBA" id="ARBA00022741"/>
    </source>
</evidence>
<dbReference type="Gene3D" id="3.40.50.300">
    <property type="entry name" value="P-loop containing nucleotide triphosphate hydrolases"/>
    <property type="match status" value="3"/>
</dbReference>
<gene>
    <name evidence="18" type="ORF">C7438_1452</name>
</gene>
<dbReference type="InterPro" id="IPR027417">
    <property type="entry name" value="P-loop_NTPase"/>
</dbReference>
<feature type="domain" description="UvrD-like helicase C-terminal" evidence="17">
    <location>
        <begin position="602"/>
        <end position="885"/>
    </location>
</feature>
<organism evidence="18 19">
    <name type="scientific">Brockia lithotrophica</name>
    <dbReference type="NCBI Taxonomy" id="933949"/>
    <lineage>
        <taxon>Bacteria</taxon>
        <taxon>Bacillati</taxon>
        <taxon>Bacillota</taxon>
        <taxon>Bacilli</taxon>
        <taxon>Bacillales</taxon>
        <taxon>Bacillales Family X. Incertae Sedis</taxon>
        <taxon>Brockia</taxon>
    </lineage>
</organism>
<evidence type="ECO:0000256" key="6">
    <source>
        <dbReference type="ARBA" id="ARBA00022839"/>
    </source>
</evidence>
<feature type="region of interest" description="Disordered" evidence="15">
    <location>
        <begin position="593"/>
        <end position="626"/>
    </location>
</feature>
<evidence type="ECO:0000256" key="1">
    <source>
        <dbReference type="ARBA" id="ARBA00022722"/>
    </source>
</evidence>
<dbReference type="InterPro" id="IPR014016">
    <property type="entry name" value="UvrD-like_ATP-bd"/>
</dbReference>
<dbReference type="GO" id="GO:0000725">
    <property type="term" value="P:recombinational repair"/>
    <property type="evidence" value="ECO:0007669"/>
    <property type="project" value="TreeGrafter"/>
</dbReference>
<evidence type="ECO:0000256" key="7">
    <source>
        <dbReference type="ARBA" id="ARBA00022840"/>
    </source>
</evidence>
<evidence type="ECO:0000256" key="9">
    <source>
        <dbReference type="ARBA" id="ARBA00023204"/>
    </source>
</evidence>
<dbReference type="GO" id="GO:0043138">
    <property type="term" value="F:3'-5' DNA helicase activity"/>
    <property type="evidence" value="ECO:0007669"/>
    <property type="project" value="UniProtKB-EC"/>
</dbReference>
<dbReference type="Pfam" id="PF13361">
    <property type="entry name" value="UvrD_C"/>
    <property type="match status" value="1"/>
</dbReference>
<dbReference type="GO" id="GO:0005829">
    <property type="term" value="C:cytosol"/>
    <property type="evidence" value="ECO:0007669"/>
    <property type="project" value="TreeGrafter"/>
</dbReference>
<evidence type="ECO:0000256" key="12">
    <source>
        <dbReference type="ARBA" id="ARBA00034808"/>
    </source>
</evidence>
<dbReference type="InterPro" id="IPR011335">
    <property type="entry name" value="Restrct_endonuc-II-like"/>
</dbReference>
<feature type="domain" description="UvrD-like helicase ATP-binding" evidence="16">
    <location>
        <begin position="1"/>
        <end position="511"/>
    </location>
</feature>
<dbReference type="EMBL" id="RBIJ01000004">
    <property type="protein sequence ID" value="RKQ84272.1"/>
    <property type="molecule type" value="Genomic_DNA"/>
</dbReference>
<comment type="caution">
    <text evidence="18">The sequence shown here is derived from an EMBL/GenBank/DDBJ whole genome shotgun (WGS) entry which is preliminary data.</text>
</comment>
<keyword evidence="7 14" id="KW-0067">ATP-binding</keyword>
<reference evidence="18 19" key="1">
    <citation type="submission" date="2018-10" db="EMBL/GenBank/DDBJ databases">
        <title>Genomic Encyclopedia of Type Strains, Phase IV (KMG-IV): sequencing the most valuable type-strain genomes for metagenomic binning, comparative biology and taxonomic classification.</title>
        <authorList>
            <person name="Goeker M."/>
        </authorList>
    </citation>
    <scope>NUCLEOTIDE SEQUENCE [LARGE SCALE GENOMIC DNA]</scope>
    <source>
        <strain evidence="18 19">DSM 22653</strain>
    </source>
</reference>
<dbReference type="PANTHER" id="PTHR11070">
    <property type="entry name" value="UVRD / RECB / PCRA DNA HELICASE FAMILY MEMBER"/>
    <property type="match status" value="1"/>
</dbReference>
<evidence type="ECO:0000256" key="8">
    <source>
        <dbReference type="ARBA" id="ARBA00023125"/>
    </source>
</evidence>
<accession>A0A660L008</accession>
<evidence type="ECO:0000256" key="15">
    <source>
        <dbReference type="SAM" id="MobiDB-lite"/>
    </source>
</evidence>
<dbReference type="EC" id="5.6.2.4" evidence="12"/>
<keyword evidence="3" id="KW-0227">DNA damage</keyword>
<name>A0A660L008_9BACL</name>
<dbReference type="Proteomes" id="UP000267019">
    <property type="component" value="Unassembled WGS sequence"/>
</dbReference>
<keyword evidence="2 14" id="KW-0547">Nucleotide-binding</keyword>
<dbReference type="PROSITE" id="PS51217">
    <property type="entry name" value="UVRD_HELICASE_CTER"/>
    <property type="match status" value="1"/>
</dbReference>
<dbReference type="GO" id="GO:0033202">
    <property type="term" value="C:DNA helicase complex"/>
    <property type="evidence" value="ECO:0007669"/>
    <property type="project" value="TreeGrafter"/>
</dbReference>
<feature type="binding site" evidence="14">
    <location>
        <begin position="22"/>
        <end position="29"/>
    </location>
    <ligand>
        <name>ATP</name>
        <dbReference type="ChEBI" id="CHEBI:30616"/>
    </ligand>
</feature>
<evidence type="ECO:0000313" key="18">
    <source>
        <dbReference type="EMBL" id="RKQ84272.1"/>
    </source>
</evidence>